<accession>A0A1I7WSI3</accession>
<evidence type="ECO:0000313" key="2">
    <source>
        <dbReference type="WBParaSite" id="Hba_08099"/>
    </source>
</evidence>
<sequence length="65" mass="7508">MLFTICLYDDHCRRRAIKREDGLLTRNGTGKTIAIQYGPFDTAKEFFQTAYDYYSTSVYGPSLDI</sequence>
<protein>
    <submittedName>
        <fullName evidence="2">RRM domain-containing protein</fullName>
    </submittedName>
</protein>
<evidence type="ECO:0000313" key="1">
    <source>
        <dbReference type="Proteomes" id="UP000095283"/>
    </source>
</evidence>
<dbReference type="Proteomes" id="UP000095283">
    <property type="component" value="Unplaced"/>
</dbReference>
<keyword evidence="1" id="KW-1185">Reference proteome</keyword>
<organism evidence="1 2">
    <name type="scientific">Heterorhabditis bacteriophora</name>
    <name type="common">Entomopathogenic nematode worm</name>
    <dbReference type="NCBI Taxonomy" id="37862"/>
    <lineage>
        <taxon>Eukaryota</taxon>
        <taxon>Metazoa</taxon>
        <taxon>Ecdysozoa</taxon>
        <taxon>Nematoda</taxon>
        <taxon>Chromadorea</taxon>
        <taxon>Rhabditida</taxon>
        <taxon>Rhabditina</taxon>
        <taxon>Rhabditomorpha</taxon>
        <taxon>Strongyloidea</taxon>
        <taxon>Heterorhabditidae</taxon>
        <taxon>Heterorhabditis</taxon>
    </lineage>
</organism>
<reference evidence="2" key="1">
    <citation type="submission" date="2016-11" db="UniProtKB">
        <authorList>
            <consortium name="WormBaseParasite"/>
        </authorList>
    </citation>
    <scope>IDENTIFICATION</scope>
</reference>
<name>A0A1I7WSI3_HETBA</name>
<dbReference type="AlphaFoldDB" id="A0A1I7WSI3"/>
<dbReference type="WBParaSite" id="Hba_08099">
    <property type="protein sequence ID" value="Hba_08099"/>
    <property type="gene ID" value="Hba_08099"/>
</dbReference>
<proteinExistence type="predicted"/>